<dbReference type="RefSeq" id="WP_160370238.1">
    <property type="nucleotide sequence ID" value="NZ_WSQA01000013.1"/>
</dbReference>
<dbReference type="Pfam" id="PF10633">
    <property type="entry name" value="NPCBM_assoc"/>
    <property type="match status" value="1"/>
</dbReference>
<protein>
    <recommendedName>
        <fullName evidence="2">Alpha-galactosidase NEW3 domain-containing protein</fullName>
    </recommendedName>
</protein>
<dbReference type="OrthoDB" id="8631677at2"/>
<reference evidence="3 4" key="1">
    <citation type="submission" date="2019-12" db="EMBL/GenBank/DDBJ databases">
        <authorList>
            <person name="Dong K."/>
        </authorList>
    </citation>
    <scope>NUCLEOTIDE SEQUENCE [LARGE SCALE GENOMIC DNA]</scope>
    <source>
        <strain evidence="3 4">JCM 31225</strain>
    </source>
</reference>
<evidence type="ECO:0000259" key="2">
    <source>
        <dbReference type="Pfam" id="PF10633"/>
    </source>
</evidence>
<feature type="transmembrane region" description="Helical" evidence="1">
    <location>
        <begin position="249"/>
        <end position="269"/>
    </location>
</feature>
<evidence type="ECO:0000313" key="4">
    <source>
        <dbReference type="Proteomes" id="UP000435036"/>
    </source>
</evidence>
<keyword evidence="1" id="KW-1133">Transmembrane helix</keyword>
<feature type="domain" description="Alpha-galactosidase NEW3" evidence="2">
    <location>
        <begin position="157"/>
        <end position="230"/>
    </location>
</feature>
<dbReference type="InterPro" id="IPR013783">
    <property type="entry name" value="Ig-like_fold"/>
</dbReference>
<proteinExistence type="predicted"/>
<dbReference type="PANTHER" id="PTHR39198:SF1">
    <property type="entry name" value="ALPHA-GALACTOSIDASE NEW3 DOMAIN-CONTAINING PROTEIN"/>
    <property type="match status" value="1"/>
</dbReference>
<dbReference type="Gene3D" id="2.60.40.10">
    <property type="entry name" value="Immunoglobulins"/>
    <property type="match status" value="1"/>
</dbReference>
<evidence type="ECO:0000256" key="1">
    <source>
        <dbReference type="SAM" id="Phobius"/>
    </source>
</evidence>
<gene>
    <name evidence="3" type="ORF">GQF63_15985</name>
</gene>
<dbReference type="Proteomes" id="UP000435036">
    <property type="component" value="Unassembled WGS sequence"/>
</dbReference>
<dbReference type="InterPro" id="IPR018905">
    <property type="entry name" value="A-galactase_NEW3"/>
</dbReference>
<dbReference type="AlphaFoldDB" id="A0A6N8L3C3"/>
<organism evidence="3 4">
    <name type="scientific">Sphingobacterium humi</name>
    <dbReference type="NCBI Taxonomy" id="1796905"/>
    <lineage>
        <taxon>Bacteria</taxon>
        <taxon>Pseudomonadati</taxon>
        <taxon>Bacteroidota</taxon>
        <taxon>Sphingobacteriia</taxon>
        <taxon>Sphingobacteriales</taxon>
        <taxon>Sphingobacteriaceae</taxon>
        <taxon>Sphingobacterium</taxon>
    </lineage>
</organism>
<name>A0A6N8L3C3_9SPHI</name>
<accession>A0A6N8L3C3</accession>
<keyword evidence="1" id="KW-0472">Membrane</keyword>
<sequence>MKTIIYKKIYHLKSTLLLSIIFHLPLGLLMAQKTEITSNLINLEASATDVFRFQLILKNNSDEKKIYDLQAELPNGWQANFQAQGSGVRAVQVPPKEDYPITLELYPSPNSSAGTYPVFVKAFSSKDSVSLSLQTVIKGNYKLLLRSSDERLNTTITSGDSKIIKLILENQGSLDLKDLEFSNQLPSYWESEINPKKLNLKAGKSQEITVKIKTPAKSIAGDYMSKIQVQNPYVNSAIDIRVTLKASILSAWLGILSILIALGLVFWLIKKYGRR</sequence>
<evidence type="ECO:0000313" key="3">
    <source>
        <dbReference type="EMBL" id="MVZ63529.1"/>
    </source>
</evidence>
<comment type="caution">
    <text evidence="3">The sequence shown here is derived from an EMBL/GenBank/DDBJ whole genome shotgun (WGS) entry which is preliminary data.</text>
</comment>
<dbReference type="PANTHER" id="PTHR39198">
    <property type="entry name" value="HYPOTHETICAL MEMBRANE PROTEIN, CONSERVED"/>
    <property type="match status" value="1"/>
</dbReference>
<keyword evidence="4" id="KW-1185">Reference proteome</keyword>
<keyword evidence="1" id="KW-0812">Transmembrane</keyword>
<dbReference type="EMBL" id="WSQA01000013">
    <property type="protein sequence ID" value="MVZ63529.1"/>
    <property type="molecule type" value="Genomic_DNA"/>
</dbReference>